<evidence type="ECO:0000256" key="4">
    <source>
        <dbReference type="RuleBase" id="RU003718"/>
    </source>
</evidence>
<reference evidence="6" key="1">
    <citation type="submission" date="2021-08" db="EMBL/GenBank/DDBJ databases">
        <title>WGS assembly of Ceratopteris richardii.</title>
        <authorList>
            <person name="Marchant D.B."/>
            <person name="Chen G."/>
            <person name="Jenkins J."/>
            <person name="Shu S."/>
            <person name="Leebens-Mack J."/>
            <person name="Grimwood J."/>
            <person name="Schmutz J."/>
            <person name="Soltis P."/>
            <person name="Soltis D."/>
            <person name="Chen Z.-H."/>
        </authorList>
    </citation>
    <scope>NUCLEOTIDE SEQUENCE</scope>
    <source>
        <strain evidence="6">Whitten #5841</strain>
        <tissue evidence="6">Leaf</tissue>
    </source>
</reference>
<name>A0A8T2SLZ6_CERRI</name>
<comment type="similarity">
    <text evidence="1 4">Belongs to the UDP-glycosyltransferase family.</text>
</comment>
<evidence type="ECO:0000256" key="1">
    <source>
        <dbReference type="ARBA" id="ARBA00009995"/>
    </source>
</evidence>
<dbReference type="EC" id="2.4.1.-" evidence="5"/>
<keyword evidence="3 4" id="KW-0808">Transferase</keyword>
<dbReference type="PANTHER" id="PTHR11926:SF1494">
    <property type="entry name" value="FLAVONOL 3-O-GLUCOSYLTRANSFERASE UGT76E12-RELATED"/>
    <property type="match status" value="1"/>
</dbReference>
<dbReference type="GO" id="GO:0080043">
    <property type="term" value="F:quercetin 3-O-glucosyltransferase activity"/>
    <property type="evidence" value="ECO:0007669"/>
    <property type="project" value="TreeGrafter"/>
</dbReference>
<proteinExistence type="inferred from homology"/>
<accession>A0A8T2SLZ6</accession>
<keyword evidence="2 4" id="KW-0328">Glycosyltransferase</keyword>
<sequence length="532" mass="58572">MLVEKSAKMVHVLLVPIHLQGHLNGMLRLARYLAAQEGMLVTFVYPHRSYHLALNRNRRQAALSTKDVCSAAATIPIFSSKSLHIQVVEDGLPLDKDPDLASFAASISIIRRGVQLLLDDLMGQSSSRLSSADEQDYCFLSWPPPCCIIGDTFVPWVQDIADAAHIPRVDFWTSSAAVYSMGSRIELLHSSGILPLPKSCWVDQETKWTARAPEIDGAPGLPPFPVTELPVEFIRPESGSQPEFQFMLKAFSRVREAHAILIHTLYELERPVIEGLCAAGFPVYAVGPLPEGLSLTGTSVSTTMAADDCLRWLDAQSTSSVIYVALGTIVKVSLTEIHALALGLEASKRPFLWVLMPDQSQSLVDALPSGFLERTVDQGSALIVPWAPQTQVLAHAAVGAFFSHCGWNSTLESMLEGVPMVACPRAAEQRSNAKWITKIWKIGVAMEIKEDGSFTKEAVEIALREVFSQDGSVCYRKQAQHFKQLTRRAFEKEGSSRANMDDFLRMLNQLNALNSRTSLTRQSALNNGKSRC</sequence>
<evidence type="ECO:0000313" key="6">
    <source>
        <dbReference type="EMBL" id="KAH7351904.1"/>
    </source>
</evidence>
<dbReference type="OMA" id="IDIGRCC"/>
<evidence type="ECO:0000256" key="3">
    <source>
        <dbReference type="ARBA" id="ARBA00022679"/>
    </source>
</evidence>
<dbReference type="CDD" id="cd03784">
    <property type="entry name" value="GT1_Gtf-like"/>
    <property type="match status" value="1"/>
</dbReference>
<dbReference type="GO" id="GO:0080044">
    <property type="term" value="F:quercetin 7-O-glucosyltransferase activity"/>
    <property type="evidence" value="ECO:0007669"/>
    <property type="project" value="TreeGrafter"/>
</dbReference>
<dbReference type="Proteomes" id="UP000825935">
    <property type="component" value="Chromosome 19"/>
</dbReference>
<dbReference type="OrthoDB" id="5835829at2759"/>
<dbReference type="Pfam" id="PF00201">
    <property type="entry name" value="UDPGT"/>
    <property type="match status" value="1"/>
</dbReference>
<evidence type="ECO:0000313" key="7">
    <source>
        <dbReference type="Proteomes" id="UP000825935"/>
    </source>
</evidence>
<dbReference type="Gene3D" id="3.40.50.2000">
    <property type="entry name" value="Glycogen Phosphorylase B"/>
    <property type="match status" value="2"/>
</dbReference>
<protein>
    <recommendedName>
        <fullName evidence="5">Glycosyltransferase</fullName>
        <ecNumber evidence="5">2.4.1.-</ecNumber>
    </recommendedName>
</protein>
<dbReference type="EMBL" id="CM035424">
    <property type="protein sequence ID" value="KAH7351904.1"/>
    <property type="molecule type" value="Genomic_DNA"/>
</dbReference>
<keyword evidence="7" id="KW-1185">Reference proteome</keyword>
<dbReference type="FunFam" id="3.40.50.2000:FF:000060">
    <property type="entry name" value="Glycosyltransferase"/>
    <property type="match status" value="1"/>
</dbReference>
<dbReference type="PANTHER" id="PTHR11926">
    <property type="entry name" value="GLUCOSYL/GLUCURONOSYL TRANSFERASES"/>
    <property type="match status" value="1"/>
</dbReference>
<evidence type="ECO:0000256" key="2">
    <source>
        <dbReference type="ARBA" id="ARBA00022676"/>
    </source>
</evidence>
<evidence type="ECO:0000256" key="5">
    <source>
        <dbReference type="RuleBase" id="RU362057"/>
    </source>
</evidence>
<dbReference type="AlphaFoldDB" id="A0A8T2SLZ6"/>
<gene>
    <name evidence="6" type="ORF">KP509_19G019500</name>
</gene>
<dbReference type="SUPFAM" id="SSF53756">
    <property type="entry name" value="UDP-Glycosyltransferase/glycogen phosphorylase"/>
    <property type="match status" value="1"/>
</dbReference>
<dbReference type="InterPro" id="IPR035595">
    <property type="entry name" value="UDP_glycos_trans_CS"/>
</dbReference>
<dbReference type="InterPro" id="IPR002213">
    <property type="entry name" value="UDP_glucos_trans"/>
</dbReference>
<comment type="caution">
    <text evidence="6">The sequence shown here is derived from an EMBL/GenBank/DDBJ whole genome shotgun (WGS) entry which is preliminary data.</text>
</comment>
<dbReference type="PROSITE" id="PS00375">
    <property type="entry name" value="UDPGT"/>
    <property type="match status" value="1"/>
</dbReference>
<organism evidence="6 7">
    <name type="scientific">Ceratopteris richardii</name>
    <name type="common">Triangle waterfern</name>
    <dbReference type="NCBI Taxonomy" id="49495"/>
    <lineage>
        <taxon>Eukaryota</taxon>
        <taxon>Viridiplantae</taxon>
        <taxon>Streptophyta</taxon>
        <taxon>Embryophyta</taxon>
        <taxon>Tracheophyta</taxon>
        <taxon>Polypodiopsida</taxon>
        <taxon>Polypodiidae</taxon>
        <taxon>Polypodiales</taxon>
        <taxon>Pteridineae</taxon>
        <taxon>Pteridaceae</taxon>
        <taxon>Parkerioideae</taxon>
        <taxon>Ceratopteris</taxon>
    </lineage>
</organism>